<feature type="transmembrane region" description="Helical" evidence="7">
    <location>
        <begin position="20"/>
        <end position="37"/>
    </location>
</feature>
<gene>
    <name evidence="8" type="ORF">KP12_90</name>
</gene>
<dbReference type="Pfam" id="PF04973">
    <property type="entry name" value="NMN_transporter"/>
    <property type="match status" value="1"/>
</dbReference>
<dbReference type="GO" id="GO:0034257">
    <property type="term" value="F:nicotinamide riboside transmembrane transporter activity"/>
    <property type="evidence" value="ECO:0007669"/>
    <property type="project" value="InterPro"/>
</dbReference>
<keyword evidence="3" id="KW-1003">Cell membrane</keyword>
<dbReference type="InterPro" id="IPR006419">
    <property type="entry name" value="NMN_transpt_PnuC"/>
</dbReference>
<reference evidence="8" key="1">
    <citation type="submission" date="2022-02" db="EMBL/GenBank/DDBJ databases">
        <authorList>
            <person name="Kim D."/>
            <person name="Kim Y."/>
            <person name="Lee S.-M."/>
            <person name="Kim H."/>
            <person name="Nong L.K."/>
        </authorList>
    </citation>
    <scope>NUCLEOTIDE SEQUENCE</scope>
</reference>
<evidence type="ECO:0000313" key="8">
    <source>
        <dbReference type="EMBL" id="UNI73500.1"/>
    </source>
</evidence>
<proteinExistence type="predicted"/>
<evidence type="ECO:0000256" key="2">
    <source>
        <dbReference type="ARBA" id="ARBA00022448"/>
    </source>
</evidence>
<feature type="transmembrane region" description="Helical" evidence="7">
    <location>
        <begin position="207"/>
        <end position="228"/>
    </location>
</feature>
<evidence type="ECO:0000256" key="6">
    <source>
        <dbReference type="ARBA" id="ARBA00023136"/>
    </source>
</evidence>
<comment type="subcellular location">
    <subcellularLocation>
        <location evidence="1">Cell membrane</location>
        <topology evidence="1">Multi-pass membrane protein</topology>
    </subcellularLocation>
</comment>
<keyword evidence="2" id="KW-0813">Transport</keyword>
<dbReference type="EMBL" id="OM835951">
    <property type="protein sequence ID" value="UNI73500.1"/>
    <property type="molecule type" value="Genomic_DNA"/>
</dbReference>
<dbReference type="PANTHER" id="PTHR36122:SF2">
    <property type="entry name" value="NICOTINAMIDE RIBOSIDE TRANSPORTER PNUC"/>
    <property type="match status" value="1"/>
</dbReference>
<keyword evidence="4 7" id="KW-0812">Transmembrane</keyword>
<evidence type="ECO:0008006" key="9">
    <source>
        <dbReference type="Google" id="ProtNLM"/>
    </source>
</evidence>
<feature type="transmembrane region" description="Helical" evidence="7">
    <location>
        <begin position="43"/>
        <end position="60"/>
    </location>
</feature>
<evidence type="ECO:0000256" key="4">
    <source>
        <dbReference type="ARBA" id="ARBA00022692"/>
    </source>
</evidence>
<dbReference type="GO" id="GO:0005886">
    <property type="term" value="C:plasma membrane"/>
    <property type="evidence" value="ECO:0007669"/>
    <property type="project" value="UniProtKB-SubCell"/>
</dbReference>
<organism evidence="8">
    <name type="scientific">Klebsiella phage KP12</name>
    <dbReference type="NCBI Taxonomy" id="2923374"/>
    <lineage>
        <taxon>Viruses</taxon>
        <taxon>Duplodnaviria</taxon>
        <taxon>Heunggongvirae</taxon>
        <taxon>Uroviricota</taxon>
        <taxon>Caudoviricetes</taxon>
        <taxon>Vequintavirinae</taxon>
    </lineage>
</organism>
<accession>A0A9E6Z1B4</accession>
<evidence type="ECO:0000256" key="7">
    <source>
        <dbReference type="SAM" id="Phobius"/>
    </source>
</evidence>
<feature type="transmembrane region" description="Helical" evidence="7">
    <location>
        <begin position="160"/>
        <end position="177"/>
    </location>
</feature>
<feature type="transmembrane region" description="Helical" evidence="7">
    <location>
        <begin position="90"/>
        <end position="109"/>
    </location>
</feature>
<evidence type="ECO:0000256" key="3">
    <source>
        <dbReference type="ARBA" id="ARBA00022475"/>
    </source>
</evidence>
<keyword evidence="5 7" id="KW-1133">Transmembrane helix</keyword>
<feature type="transmembrane region" description="Helical" evidence="7">
    <location>
        <begin position="67"/>
        <end position="84"/>
    </location>
</feature>
<evidence type="ECO:0000256" key="1">
    <source>
        <dbReference type="ARBA" id="ARBA00004651"/>
    </source>
</evidence>
<protein>
    <recommendedName>
        <fullName evidence="9">Nicotinamide mononucleotide transporter</fullName>
    </recommendedName>
</protein>
<dbReference type="NCBIfam" id="TIGR01528">
    <property type="entry name" value="NMN_trans_PnuC"/>
    <property type="match status" value="1"/>
</dbReference>
<feature type="transmembrane region" description="Helical" evidence="7">
    <location>
        <begin position="184"/>
        <end position="201"/>
    </location>
</feature>
<keyword evidence="6 7" id="KW-0472">Membrane</keyword>
<feature type="transmembrane region" description="Helical" evidence="7">
    <location>
        <begin position="134"/>
        <end position="154"/>
    </location>
</feature>
<dbReference type="PANTHER" id="PTHR36122">
    <property type="entry name" value="NICOTINAMIDE RIBOSIDE TRANSPORTER PNUC"/>
    <property type="match status" value="1"/>
</dbReference>
<evidence type="ECO:0000256" key="5">
    <source>
        <dbReference type="ARBA" id="ARBA00022989"/>
    </source>
</evidence>
<sequence length="234" mass="26345">MNTNLYIKTAWTDFYGWSKLEYLWLLICSASIAIVSLTMDGGLVEFISSVTGIIGAILVAKGKLSSYYWGFVATVLYAYISFTYKLYGETIMYTLLFTPMQVIGGVIWARKLTLSADGERADVIKKYLTTKQRWIVGIGTLVTIGLYAEFVSLLKGSMPGLDSATAILSVLATYLMMVRYAEQWLIWLLVNTVAIVMWVQATIHHQGAGSAILAMWVTFWLNSLYGWYKWRKNG</sequence>
<name>A0A9E6Z1B4_9CAUD</name>